<protein>
    <submittedName>
        <fullName evidence="1">Uncharacterized protein</fullName>
    </submittedName>
</protein>
<proteinExistence type="predicted"/>
<reference evidence="1 2" key="1">
    <citation type="submission" date="2023-08" db="EMBL/GenBank/DDBJ databases">
        <title>A Necator americanus chromosomal reference genome.</title>
        <authorList>
            <person name="Ilik V."/>
            <person name="Petrzelkova K.J."/>
            <person name="Pardy F."/>
            <person name="Fuh T."/>
            <person name="Niatou-Singa F.S."/>
            <person name="Gouil Q."/>
            <person name="Baker L."/>
            <person name="Ritchie M.E."/>
            <person name="Jex A.R."/>
            <person name="Gazzola D."/>
            <person name="Li H."/>
            <person name="Toshio Fujiwara R."/>
            <person name="Zhan B."/>
            <person name="Aroian R.V."/>
            <person name="Pafco B."/>
            <person name="Schwarz E.M."/>
        </authorList>
    </citation>
    <scope>NUCLEOTIDE SEQUENCE [LARGE SCALE GENOMIC DNA]</scope>
    <source>
        <strain evidence="1 2">Aroian</strain>
        <tissue evidence="1">Whole animal</tissue>
    </source>
</reference>
<organism evidence="1 2">
    <name type="scientific">Necator americanus</name>
    <name type="common">Human hookworm</name>
    <dbReference type="NCBI Taxonomy" id="51031"/>
    <lineage>
        <taxon>Eukaryota</taxon>
        <taxon>Metazoa</taxon>
        <taxon>Ecdysozoa</taxon>
        <taxon>Nematoda</taxon>
        <taxon>Chromadorea</taxon>
        <taxon>Rhabditida</taxon>
        <taxon>Rhabditina</taxon>
        <taxon>Rhabditomorpha</taxon>
        <taxon>Strongyloidea</taxon>
        <taxon>Ancylostomatidae</taxon>
        <taxon>Bunostominae</taxon>
        <taxon>Necator</taxon>
    </lineage>
</organism>
<name>A0ABR1C9W5_NECAM</name>
<keyword evidence="2" id="KW-1185">Reference proteome</keyword>
<sequence length="131" mass="14646">MTSSVVLTTLSLPSSVQRQGSDMWPVHRVANIATFTVLLYKSPFIAAHRYAATATTLCATHPVHCTKGKRHQHEKPSKRRVDESLGGYGRLKLFIGGQPWNFPNQHVALSQRNTLEPGSEPFKFRAHKNVI</sequence>
<evidence type="ECO:0000313" key="2">
    <source>
        <dbReference type="Proteomes" id="UP001303046"/>
    </source>
</evidence>
<comment type="caution">
    <text evidence="1">The sequence shown here is derived from an EMBL/GenBank/DDBJ whole genome shotgun (WGS) entry which is preliminary data.</text>
</comment>
<gene>
    <name evidence="1" type="primary">Necator_chrII.g5741</name>
    <name evidence="1" type="ORF">RB195_017948</name>
</gene>
<dbReference type="EMBL" id="JAVFWL010000002">
    <property type="protein sequence ID" value="KAK6734468.1"/>
    <property type="molecule type" value="Genomic_DNA"/>
</dbReference>
<evidence type="ECO:0000313" key="1">
    <source>
        <dbReference type="EMBL" id="KAK6734468.1"/>
    </source>
</evidence>
<accession>A0ABR1C9W5</accession>
<dbReference type="Proteomes" id="UP001303046">
    <property type="component" value="Unassembled WGS sequence"/>
</dbReference>